<dbReference type="GO" id="GO:0005886">
    <property type="term" value="C:plasma membrane"/>
    <property type="evidence" value="ECO:0007669"/>
    <property type="project" value="UniProtKB-SubCell"/>
</dbReference>
<evidence type="ECO:0000256" key="16">
    <source>
        <dbReference type="SAM" id="MobiDB-lite"/>
    </source>
</evidence>
<dbReference type="InterPro" id="IPR027256">
    <property type="entry name" value="P-typ_ATPase_IB"/>
</dbReference>
<dbReference type="KEGG" id="elim:B2M23_02240"/>
<feature type="domain" description="HMA" evidence="17">
    <location>
        <begin position="226"/>
        <end position="292"/>
    </location>
</feature>
<evidence type="ECO:0000256" key="3">
    <source>
        <dbReference type="ARBA" id="ARBA00022475"/>
    </source>
</evidence>
<dbReference type="Gene3D" id="3.30.70.100">
    <property type="match status" value="3"/>
</dbReference>
<dbReference type="PROSITE" id="PS01229">
    <property type="entry name" value="COF_2"/>
    <property type="match status" value="1"/>
</dbReference>
<accession>A0AAC9QRL9</accession>
<dbReference type="PRINTS" id="PR00941">
    <property type="entry name" value="CDATPASE"/>
</dbReference>
<evidence type="ECO:0000313" key="18">
    <source>
        <dbReference type="EMBL" id="ARD64440.1"/>
    </source>
</evidence>
<dbReference type="PROSITE" id="PS00154">
    <property type="entry name" value="ATPASE_E1_E2"/>
    <property type="match status" value="1"/>
</dbReference>
<evidence type="ECO:0000256" key="12">
    <source>
        <dbReference type="ARBA" id="ARBA00023136"/>
    </source>
</evidence>
<dbReference type="SUPFAM" id="SSF81665">
    <property type="entry name" value="Calcium ATPase, transmembrane domain M"/>
    <property type="match status" value="1"/>
</dbReference>
<evidence type="ECO:0000256" key="4">
    <source>
        <dbReference type="ARBA" id="ARBA00022539"/>
    </source>
</evidence>
<feature type="transmembrane region" description="Helical" evidence="15">
    <location>
        <begin position="426"/>
        <end position="446"/>
    </location>
</feature>
<feature type="transmembrane region" description="Helical" evidence="15">
    <location>
        <begin position="988"/>
        <end position="1007"/>
    </location>
</feature>
<dbReference type="SFLD" id="SFLDS00003">
    <property type="entry name" value="Haloacid_Dehalogenase"/>
    <property type="match status" value="1"/>
</dbReference>
<dbReference type="PROSITE" id="PS50846">
    <property type="entry name" value="HMA_2"/>
    <property type="match status" value="3"/>
</dbReference>
<keyword evidence="3 15" id="KW-1003">Cell membrane</keyword>
<evidence type="ECO:0000256" key="14">
    <source>
        <dbReference type="ARBA" id="ARBA00049338"/>
    </source>
</evidence>
<dbReference type="AlphaFoldDB" id="A0AAC9QRL9"/>
<dbReference type="PANTHER" id="PTHR48085">
    <property type="entry name" value="CADMIUM/ZINC-TRANSPORTING ATPASE HMA2-RELATED"/>
    <property type="match status" value="1"/>
</dbReference>
<keyword evidence="6 15" id="KW-0812">Transmembrane</keyword>
<dbReference type="InterPro" id="IPR008250">
    <property type="entry name" value="ATPase_P-typ_transduc_dom_A_sf"/>
</dbReference>
<keyword evidence="9 15" id="KW-0067">ATP-binding</keyword>
<name>A0AAC9QRL9_EUBLI</name>
<dbReference type="SUPFAM" id="SSF81653">
    <property type="entry name" value="Calcium ATPase, transduction domain A"/>
    <property type="match status" value="1"/>
</dbReference>
<comment type="subcellular location">
    <subcellularLocation>
        <location evidence="1">Cell membrane</location>
        <topology evidence="1">Multi-pass membrane protein</topology>
    </subcellularLocation>
</comment>
<feature type="domain" description="HMA" evidence="17">
    <location>
        <begin position="304"/>
        <end position="370"/>
    </location>
</feature>
<dbReference type="InterPro" id="IPR059000">
    <property type="entry name" value="ATPase_P-type_domA"/>
</dbReference>
<dbReference type="InterPro" id="IPR044492">
    <property type="entry name" value="P_typ_ATPase_HD_dom"/>
</dbReference>
<dbReference type="PRINTS" id="PR00119">
    <property type="entry name" value="CATATPASE"/>
</dbReference>
<keyword evidence="11 15" id="KW-1133">Transmembrane helix</keyword>
<keyword evidence="10" id="KW-1278">Translocase</keyword>
<dbReference type="InterPro" id="IPR036412">
    <property type="entry name" value="HAD-like_sf"/>
</dbReference>
<comment type="similarity">
    <text evidence="2 15">Belongs to the cation transport ATPase (P-type) (TC 3.A.3) family. Type IB subfamily.</text>
</comment>
<evidence type="ECO:0000256" key="13">
    <source>
        <dbReference type="ARBA" id="ARBA00039103"/>
    </source>
</evidence>
<feature type="transmembrane region" description="Helical" evidence="15">
    <location>
        <begin position="403"/>
        <end position="420"/>
    </location>
</feature>
<feature type="transmembrane region" description="Helical" evidence="15">
    <location>
        <begin position="630"/>
        <end position="649"/>
    </location>
</feature>
<keyword evidence="12 15" id="KW-0472">Membrane</keyword>
<dbReference type="NCBIfam" id="TIGR01512">
    <property type="entry name" value="ATPase-IB2_Cd"/>
    <property type="match status" value="1"/>
</dbReference>
<dbReference type="InterPro" id="IPR017969">
    <property type="entry name" value="Heavy-metal-associated_CS"/>
</dbReference>
<proteinExistence type="inferred from homology"/>
<dbReference type="InterPro" id="IPR023299">
    <property type="entry name" value="ATPase_P-typ_cyto_dom_N"/>
</dbReference>
<dbReference type="EC" id="7.2.2.21" evidence="13"/>
<dbReference type="InterPro" id="IPR018303">
    <property type="entry name" value="ATPase_P-typ_P_site"/>
</dbReference>
<feature type="compositionally biased region" description="Basic and acidic residues" evidence="16">
    <location>
        <begin position="87"/>
        <end position="98"/>
    </location>
</feature>
<evidence type="ECO:0000256" key="2">
    <source>
        <dbReference type="ARBA" id="ARBA00006024"/>
    </source>
</evidence>
<dbReference type="GO" id="GO:0016887">
    <property type="term" value="F:ATP hydrolysis activity"/>
    <property type="evidence" value="ECO:0007669"/>
    <property type="project" value="InterPro"/>
</dbReference>
<dbReference type="Proteomes" id="UP000192391">
    <property type="component" value="Chromosome"/>
</dbReference>
<dbReference type="CDD" id="cd00371">
    <property type="entry name" value="HMA"/>
    <property type="match status" value="3"/>
</dbReference>
<feature type="transmembrane region" description="Helical" evidence="15">
    <location>
        <begin position="963"/>
        <end position="982"/>
    </location>
</feature>
<dbReference type="Pfam" id="PF00403">
    <property type="entry name" value="HMA"/>
    <property type="match status" value="3"/>
</dbReference>
<evidence type="ECO:0000256" key="1">
    <source>
        <dbReference type="ARBA" id="ARBA00004651"/>
    </source>
</evidence>
<keyword evidence="8 15" id="KW-0547">Nucleotide-binding</keyword>
<dbReference type="SFLD" id="SFLDF00027">
    <property type="entry name" value="p-type_atpase"/>
    <property type="match status" value="1"/>
</dbReference>
<dbReference type="InterPro" id="IPR023214">
    <property type="entry name" value="HAD_sf"/>
</dbReference>
<protein>
    <recommendedName>
        <fullName evidence="13">Cd(2+)-exporting ATPase</fullName>
        <ecNumber evidence="13">7.2.2.21</ecNumber>
    </recommendedName>
</protein>
<dbReference type="Pfam" id="PF00122">
    <property type="entry name" value="E1-E2_ATPase"/>
    <property type="match status" value="1"/>
</dbReference>
<dbReference type="GO" id="GO:0008551">
    <property type="term" value="F:P-type cadmium transporter activity"/>
    <property type="evidence" value="ECO:0007669"/>
    <property type="project" value="UniProtKB-EC"/>
</dbReference>
<dbReference type="Pfam" id="PF00702">
    <property type="entry name" value="Hydrolase"/>
    <property type="match status" value="1"/>
</dbReference>
<feature type="domain" description="HMA" evidence="17">
    <location>
        <begin position="2"/>
        <end position="68"/>
    </location>
</feature>
<keyword evidence="5" id="KW-0597">Phosphoprotein</keyword>
<dbReference type="Gene3D" id="2.70.150.10">
    <property type="entry name" value="Calcium-transporting ATPase, cytoplasmic transduction domain A"/>
    <property type="match status" value="1"/>
</dbReference>
<evidence type="ECO:0000256" key="7">
    <source>
        <dbReference type="ARBA" id="ARBA00022723"/>
    </source>
</evidence>
<feature type="transmembrane region" description="Helical" evidence="15">
    <location>
        <begin position="655"/>
        <end position="681"/>
    </location>
</feature>
<dbReference type="PROSITE" id="PS01047">
    <property type="entry name" value="HMA_1"/>
    <property type="match status" value="1"/>
</dbReference>
<keyword evidence="4" id="KW-0104">Cadmium</keyword>
<dbReference type="InterPro" id="IPR051014">
    <property type="entry name" value="Cation_Transport_ATPase_IB"/>
</dbReference>
<dbReference type="NCBIfam" id="TIGR01494">
    <property type="entry name" value="ATPase_P-type"/>
    <property type="match status" value="1"/>
</dbReference>
<sequence length="1009" mass="108146">MATKTYILEHLGCANCASKIERKIASLPGVSEANIVYATKQLRLTAEDPDGLLPEMQKIAVSYEPDILITERKRRSLKKAPAAAGHAPHDHAEHRHSADCGCGHDHHDHGEHHHNADCGCGHDHHDHAKHSHSADCGCGHDHHDHAEHRHDADCGCGHDHHDHAEHFHSADCGCGHDHHDHYAHYHVPGHPADCQCELCRHGEEYCHICGESLANCTCKMPDADVEKSVFILENLGCANCAAKMEHKIKELPGVEYATITYATKQLRLSADNAAALLPDIQQICAAIEPDVRVIPRKKTVGKGATKVYTLENLGCANCAAKMEAKINALDGVSSATITYATKQLKVTGKDPDSLLPQFRDICQSIESDVQVIPKETGPKAAIPKAPAAAGKAVKKKMSAETKTLIGIIIGAALFVIGEIMERTLPPVYNIPVFVLAYIVLGGRIVLTAAKNLMKGQIFDENFLMSVATLAAFAIQDYPEAVGVMLFYRVGEYFEDRAVEKSRNQIMDAVDMRPEVVNLLVGDEVRVIDAGDAAIGDILLVRPGDRIPLDGVIVEGESRIDTSPVTGEPVPVKAGYGDEVVSGCVNTSGLLKMRVEKVLEESMVTRILDSVENAAASKPKIDRFITRFSRIYTPFVVGLAILTAVVPSLVTGDWYYWIYTAITFLVISCPCALVLSVPLAFFSGIGAGSKRGILFKGGVSIEGIKNIAAVVMDKTGTITEGNFVVQQAIPTNGVDEARLLALAASCELTSTHPIGNSIVTAAEKQGLSVERPVSAREIAGKGVEAMLKDGTVLCGNRSLLESQNVDLDGYKNDHYGTEVLLALDGKFIGYLVISDTIKADAVDAIAKIKRLGIRTAMLTGDAQESAEAVAKATGIDEVHAKLLPEDKLSELQAIRKAQGGVMFVGDGINDAPVLAGADVGAAMGSGADAAIEAADVVFMNSSVEAIPQAIEIGRKTSRIAWQNVVFALIIKALVMVLGLLGFANMWMAVFADTGVAILCVLNSIRILYKK</sequence>
<evidence type="ECO:0000256" key="10">
    <source>
        <dbReference type="ARBA" id="ARBA00022967"/>
    </source>
</evidence>
<dbReference type="GO" id="GO:0046872">
    <property type="term" value="F:metal ion binding"/>
    <property type="evidence" value="ECO:0007669"/>
    <property type="project" value="UniProtKB-KW"/>
</dbReference>
<evidence type="ECO:0000259" key="17">
    <source>
        <dbReference type="PROSITE" id="PS50846"/>
    </source>
</evidence>
<evidence type="ECO:0000256" key="5">
    <source>
        <dbReference type="ARBA" id="ARBA00022553"/>
    </source>
</evidence>
<gene>
    <name evidence="18" type="ORF">B2M23_02240</name>
</gene>
<evidence type="ECO:0000256" key="8">
    <source>
        <dbReference type="ARBA" id="ARBA00022741"/>
    </source>
</evidence>
<dbReference type="GO" id="GO:0005524">
    <property type="term" value="F:ATP binding"/>
    <property type="evidence" value="ECO:0007669"/>
    <property type="project" value="UniProtKB-UniRule"/>
</dbReference>
<dbReference type="InterPro" id="IPR023298">
    <property type="entry name" value="ATPase_P-typ_TM_dom_sf"/>
</dbReference>
<dbReference type="PANTHER" id="PTHR48085:SF5">
    <property type="entry name" value="CADMIUM_ZINC-TRANSPORTING ATPASE HMA4-RELATED"/>
    <property type="match status" value="1"/>
</dbReference>
<feature type="region of interest" description="Disordered" evidence="16">
    <location>
        <begin position="75"/>
        <end position="98"/>
    </location>
</feature>
<evidence type="ECO:0000256" key="6">
    <source>
        <dbReference type="ARBA" id="ARBA00022692"/>
    </source>
</evidence>
<dbReference type="SUPFAM" id="SSF56784">
    <property type="entry name" value="HAD-like"/>
    <property type="match status" value="1"/>
</dbReference>
<reference evidence="19" key="1">
    <citation type="journal article" date="2017" name="Sci. Rep.">
        <title>Determination of the Genome and Primary Transcriptome of Syngas Fermenting Eubacterium limosum ATCC 8486.</title>
        <authorList>
            <person name="Song Y."/>
            <person name="Shin J."/>
            <person name="Jeong Y."/>
            <person name="Jin S."/>
            <person name="Lee J.K."/>
            <person name="Kim D.R."/>
            <person name="Kim S.C."/>
            <person name="Cho S."/>
            <person name="Cho B.K."/>
        </authorList>
    </citation>
    <scope>NUCLEOTIDE SEQUENCE [LARGE SCALE GENOMIC DNA]</scope>
    <source>
        <strain evidence="19">ATCC 8486</strain>
    </source>
</reference>
<comment type="catalytic activity">
    <reaction evidence="14">
        <text>Cd(2+)(in) + ATP + H2O = Cd(2+)(out) + ADP + phosphate + H(+)</text>
        <dbReference type="Rhea" id="RHEA:12132"/>
        <dbReference type="ChEBI" id="CHEBI:15377"/>
        <dbReference type="ChEBI" id="CHEBI:15378"/>
        <dbReference type="ChEBI" id="CHEBI:30616"/>
        <dbReference type="ChEBI" id="CHEBI:43474"/>
        <dbReference type="ChEBI" id="CHEBI:48775"/>
        <dbReference type="ChEBI" id="CHEBI:456216"/>
        <dbReference type="EC" id="7.2.2.21"/>
    </reaction>
</comment>
<dbReference type="SFLD" id="SFLDG00002">
    <property type="entry name" value="C1.7:_P-type_atpase_like"/>
    <property type="match status" value="1"/>
</dbReference>
<organism evidence="18 19">
    <name type="scientific">Eubacterium limosum</name>
    <dbReference type="NCBI Taxonomy" id="1736"/>
    <lineage>
        <taxon>Bacteria</taxon>
        <taxon>Bacillati</taxon>
        <taxon>Bacillota</taxon>
        <taxon>Clostridia</taxon>
        <taxon>Eubacteriales</taxon>
        <taxon>Eubacteriaceae</taxon>
        <taxon>Eubacterium</taxon>
    </lineage>
</organism>
<dbReference type="EMBL" id="CP019962">
    <property type="protein sequence ID" value="ARD64440.1"/>
    <property type="molecule type" value="Genomic_DNA"/>
</dbReference>
<evidence type="ECO:0000313" key="19">
    <source>
        <dbReference type="Proteomes" id="UP000192391"/>
    </source>
</evidence>
<dbReference type="Gene3D" id="3.40.1110.10">
    <property type="entry name" value="Calcium-transporting ATPase, cytoplasmic domain N"/>
    <property type="match status" value="1"/>
</dbReference>
<dbReference type="InterPro" id="IPR001757">
    <property type="entry name" value="P_typ_ATPase"/>
</dbReference>
<dbReference type="Gene3D" id="3.40.50.1000">
    <property type="entry name" value="HAD superfamily/HAD-like"/>
    <property type="match status" value="1"/>
</dbReference>
<keyword evidence="7 15" id="KW-0479">Metal-binding</keyword>
<dbReference type="InterPro" id="IPR006121">
    <property type="entry name" value="HMA_dom"/>
</dbReference>
<evidence type="ECO:0000256" key="11">
    <source>
        <dbReference type="ARBA" id="ARBA00022989"/>
    </source>
</evidence>
<dbReference type="InterPro" id="IPR036163">
    <property type="entry name" value="HMA_dom_sf"/>
</dbReference>
<dbReference type="RefSeq" id="WP_038351119.1">
    <property type="nucleotide sequence ID" value="NZ_CP019962.1"/>
</dbReference>
<evidence type="ECO:0000256" key="15">
    <source>
        <dbReference type="RuleBase" id="RU362081"/>
    </source>
</evidence>
<dbReference type="NCBIfam" id="TIGR01525">
    <property type="entry name" value="ATPase-IB_hvy"/>
    <property type="match status" value="1"/>
</dbReference>
<evidence type="ECO:0000256" key="9">
    <source>
        <dbReference type="ARBA" id="ARBA00022840"/>
    </source>
</evidence>
<dbReference type="SUPFAM" id="SSF55008">
    <property type="entry name" value="HMA, heavy metal-associated domain"/>
    <property type="match status" value="3"/>
</dbReference>